<evidence type="ECO:0000313" key="2">
    <source>
        <dbReference type="Proteomes" id="UP000236998"/>
    </source>
</evidence>
<dbReference type="EMBL" id="MLET01000018">
    <property type="protein sequence ID" value="POD65773.1"/>
    <property type="molecule type" value="Genomic_DNA"/>
</dbReference>
<organism evidence="1 2">
    <name type="scientific">Pseudomonas syringae group genomosp. 3</name>
    <dbReference type="NCBI Taxonomy" id="251701"/>
    <lineage>
        <taxon>Bacteria</taxon>
        <taxon>Pseudomonadati</taxon>
        <taxon>Pseudomonadota</taxon>
        <taxon>Gammaproteobacteria</taxon>
        <taxon>Pseudomonadales</taxon>
        <taxon>Pseudomonadaceae</taxon>
        <taxon>Pseudomonas</taxon>
    </lineage>
</organism>
<gene>
    <name evidence="1" type="ORF">BKM07_21110</name>
</gene>
<protein>
    <recommendedName>
        <fullName evidence="3">HNH endonuclease</fullName>
    </recommendedName>
</protein>
<dbReference type="Proteomes" id="UP000236998">
    <property type="component" value="Unassembled WGS sequence"/>
</dbReference>
<proteinExistence type="predicted"/>
<evidence type="ECO:0008006" key="3">
    <source>
        <dbReference type="Google" id="ProtNLM"/>
    </source>
</evidence>
<evidence type="ECO:0000313" key="1">
    <source>
        <dbReference type="EMBL" id="POD65773.1"/>
    </source>
</evidence>
<comment type="caution">
    <text evidence="1">The sequence shown here is derived from an EMBL/GenBank/DDBJ whole genome shotgun (WGS) entry which is preliminary data.</text>
</comment>
<dbReference type="RefSeq" id="WP_103409733.1">
    <property type="nucleotide sequence ID" value="NZ_MLET01000018.1"/>
</dbReference>
<dbReference type="AlphaFoldDB" id="A0ABD6V6B7"/>
<accession>A0ABD6V6B7</accession>
<reference evidence="1 2" key="1">
    <citation type="submission" date="2016-10" db="EMBL/GenBank/DDBJ databases">
        <title>Comparative genomics of Pseudomonas syringae.</title>
        <authorList>
            <person name="Hulin M.T."/>
        </authorList>
    </citation>
    <scope>NUCLEOTIDE SEQUENCE [LARGE SCALE GENOMIC DNA]</scope>
    <source>
        <strain evidence="1 2">9643</strain>
    </source>
</reference>
<sequence length="522" mass="58225">MSEEGKEQRIGFKTEVKHAIWRRAGGLCSVKGCLKSVFGSDGNLSPDGATQRATSIGDAAHIFSAREKWARGHGGKTPEFIGSVANGISTCRNCHGNVDSVESKYSADTLFEMKTVREMAQDLNRHNPVVGFYVSRIGTEHLDNLVWNAADRADQQSITEAFIIYAESAVQVLRSLKNSIGHAMPSPKGFERRPIVSAMHRAIEPQEFVFDRATLGPIQNLHFADLRQKKSDQIARTIELVESWSCGQDNVYFYDTVRCEFFTRDLVTGAAGEPVIFNVLAGALKSDGREGGRQTVLQVRRFEDYSVGFEWEVEATANKDGHSLSSTLKLASFACPDATDDDHEFQVFAGYARLLKEINSGKQPCARLSKHNSMSRYEAQIPRNEDHLHPLEFVMDVLDSPERIGEVVSFNEKALLGYRLSCELHAPIIYRRASNSEIPGTDPQNAYLLGFFDHRLSEQLIRGAIHEVRAKAGFDRRGRFGAISDPLVTMQVYGCTNVIRAYHDAFYTRFKCEAAPRPTSIC</sequence>
<name>A0ABD6V6B7_9PSED</name>